<name>A0ABU3FCT6_9ENTE</name>
<evidence type="ECO:0000313" key="2">
    <source>
        <dbReference type="Proteomes" id="UP001181046"/>
    </source>
</evidence>
<comment type="caution">
    <text evidence="1">The sequence shown here is derived from an EMBL/GenBank/DDBJ whole genome shotgun (WGS) entry which is preliminary data.</text>
</comment>
<keyword evidence="2" id="KW-1185">Reference proteome</keyword>
<dbReference type="EMBL" id="JARQAJ010000009">
    <property type="protein sequence ID" value="MDT2760479.1"/>
    <property type="molecule type" value="Genomic_DNA"/>
</dbReference>
<dbReference type="RefSeq" id="WP_311815370.1">
    <property type="nucleotide sequence ID" value="NZ_JARQAJ010000009.1"/>
</dbReference>
<protein>
    <submittedName>
        <fullName evidence="1">Uncharacterized protein</fullName>
    </submittedName>
</protein>
<dbReference type="Proteomes" id="UP001181046">
    <property type="component" value="Unassembled WGS sequence"/>
</dbReference>
<gene>
    <name evidence="1" type="ORF">P7H27_11975</name>
</gene>
<proteinExistence type="predicted"/>
<accession>A0ABU3FCT6</accession>
<evidence type="ECO:0000313" key="1">
    <source>
        <dbReference type="EMBL" id="MDT2760479.1"/>
    </source>
</evidence>
<organism evidence="1 2">
    <name type="scientific">Enterococcus xiangfangensis</name>
    <dbReference type="NCBI Taxonomy" id="1296537"/>
    <lineage>
        <taxon>Bacteria</taxon>
        <taxon>Bacillati</taxon>
        <taxon>Bacillota</taxon>
        <taxon>Bacilli</taxon>
        <taxon>Lactobacillales</taxon>
        <taxon>Enterococcaceae</taxon>
        <taxon>Enterococcus</taxon>
    </lineage>
</organism>
<sequence>MNDIKREIARLKKLIKPYEFEPVILLDTEAAEEFDFESVDPKTVIFIDDISSKGGLEE</sequence>
<reference evidence="1" key="1">
    <citation type="submission" date="2023-03" db="EMBL/GenBank/DDBJ databases">
        <authorList>
            <person name="Shen W."/>
            <person name="Cai J."/>
        </authorList>
    </citation>
    <scope>NUCLEOTIDE SEQUENCE</scope>
    <source>
        <strain evidence="1">P66-3</strain>
    </source>
</reference>